<evidence type="ECO:0000259" key="1">
    <source>
        <dbReference type="Pfam" id="PF10000"/>
    </source>
</evidence>
<dbReference type="InterPro" id="IPR018717">
    <property type="entry name" value="DUF2241"/>
</dbReference>
<proteinExistence type="predicted"/>
<gene>
    <name evidence="2" type="ORF">LCGC14_0522490</name>
</gene>
<dbReference type="Gene3D" id="3.30.2130.10">
    <property type="entry name" value="VC0802-like"/>
    <property type="match status" value="1"/>
</dbReference>
<evidence type="ECO:0000313" key="2">
    <source>
        <dbReference type="EMBL" id="KKN61382.1"/>
    </source>
</evidence>
<feature type="domain" description="DUF2241" evidence="1">
    <location>
        <begin position="2"/>
        <end position="70"/>
    </location>
</feature>
<organism evidence="2">
    <name type="scientific">marine sediment metagenome</name>
    <dbReference type="NCBI Taxonomy" id="412755"/>
    <lineage>
        <taxon>unclassified sequences</taxon>
        <taxon>metagenomes</taxon>
        <taxon>ecological metagenomes</taxon>
    </lineage>
</organism>
<comment type="caution">
    <text evidence="2">The sequence shown here is derived from an EMBL/GenBank/DDBJ whole genome shotgun (WGS) entry which is preliminary data.</text>
</comment>
<sequence>MTGETNLDELIRSLSAELVEGLFVFVTIPTGRRTENLKPRMVFEEAQGTTLIMLKSEAESHSLSYEFPCRMITLNIHSSLEAVGFIARIASELAKYDMGVNPVSGFFHDHLFVPDGREHQAMDILQKLASSDTIPEGHVRL</sequence>
<protein>
    <recommendedName>
        <fullName evidence="1">DUF2241 domain-containing protein</fullName>
    </recommendedName>
</protein>
<dbReference type="Pfam" id="PF10000">
    <property type="entry name" value="ACT_3"/>
    <property type="match status" value="1"/>
</dbReference>
<dbReference type="EMBL" id="LAZR01000660">
    <property type="protein sequence ID" value="KKN61382.1"/>
    <property type="molecule type" value="Genomic_DNA"/>
</dbReference>
<dbReference type="PANTHER" id="PTHR39199:SF1">
    <property type="entry name" value="BLR5128 PROTEIN"/>
    <property type="match status" value="1"/>
</dbReference>
<accession>A0A0F9SGJ1</accession>
<dbReference type="PANTHER" id="PTHR39199">
    <property type="entry name" value="BLR5128 PROTEIN"/>
    <property type="match status" value="1"/>
</dbReference>
<dbReference type="InterPro" id="IPR045865">
    <property type="entry name" value="ACT-like_dom_sf"/>
</dbReference>
<name>A0A0F9SGJ1_9ZZZZ</name>
<dbReference type="AlphaFoldDB" id="A0A0F9SGJ1"/>
<dbReference type="SUPFAM" id="SSF55021">
    <property type="entry name" value="ACT-like"/>
    <property type="match status" value="2"/>
</dbReference>
<reference evidence="2" key="1">
    <citation type="journal article" date="2015" name="Nature">
        <title>Complex archaea that bridge the gap between prokaryotes and eukaryotes.</title>
        <authorList>
            <person name="Spang A."/>
            <person name="Saw J.H."/>
            <person name="Jorgensen S.L."/>
            <person name="Zaremba-Niedzwiedzka K."/>
            <person name="Martijn J."/>
            <person name="Lind A.E."/>
            <person name="van Eijk R."/>
            <person name="Schleper C."/>
            <person name="Guy L."/>
            <person name="Ettema T.J."/>
        </authorList>
    </citation>
    <scope>NUCLEOTIDE SEQUENCE</scope>
</reference>